<feature type="compositionally biased region" description="Basic residues" evidence="3">
    <location>
        <begin position="591"/>
        <end position="605"/>
    </location>
</feature>
<dbReference type="InterPro" id="IPR036871">
    <property type="entry name" value="PX_dom_sf"/>
</dbReference>
<feature type="region of interest" description="Disordered" evidence="3">
    <location>
        <begin position="28"/>
        <end position="62"/>
    </location>
</feature>
<dbReference type="SUPFAM" id="SSF52058">
    <property type="entry name" value="L domain-like"/>
    <property type="match status" value="1"/>
</dbReference>
<dbReference type="Proteomes" id="UP001174909">
    <property type="component" value="Unassembled WGS sequence"/>
</dbReference>
<dbReference type="PANTHER" id="PTHR15454">
    <property type="entry name" value="NISCHARIN RELATED"/>
    <property type="match status" value="1"/>
</dbReference>
<keyword evidence="6" id="KW-1185">Reference proteome</keyword>
<dbReference type="Pfam" id="PF12799">
    <property type="entry name" value="LRR_4"/>
    <property type="match status" value="1"/>
</dbReference>
<feature type="region of interest" description="Disordered" evidence="3">
    <location>
        <begin position="516"/>
        <end position="559"/>
    </location>
</feature>
<feature type="compositionally biased region" description="Acidic residues" evidence="3">
    <location>
        <begin position="633"/>
        <end position="645"/>
    </location>
</feature>
<evidence type="ECO:0000256" key="1">
    <source>
        <dbReference type="ARBA" id="ARBA00022614"/>
    </source>
</evidence>
<gene>
    <name evidence="5" type="ORF">GBAR_LOCUS26560</name>
</gene>
<dbReference type="SUPFAM" id="SSF64268">
    <property type="entry name" value="PX domain"/>
    <property type="match status" value="1"/>
</dbReference>
<feature type="compositionally biased region" description="Basic and acidic residues" evidence="3">
    <location>
        <begin position="606"/>
        <end position="618"/>
    </location>
</feature>
<dbReference type="SMART" id="SM00365">
    <property type="entry name" value="LRR_SD22"/>
    <property type="match status" value="4"/>
</dbReference>
<protein>
    <submittedName>
        <fullName evidence="5">Nischarin</fullName>
    </submittedName>
</protein>
<keyword evidence="1" id="KW-0433">Leucine-rich repeat</keyword>
<dbReference type="Gene3D" id="3.80.10.10">
    <property type="entry name" value="Ribonuclease Inhibitor"/>
    <property type="match status" value="2"/>
</dbReference>
<evidence type="ECO:0000313" key="5">
    <source>
        <dbReference type="EMBL" id="CAI8048085.1"/>
    </source>
</evidence>
<dbReference type="PROSITE" id="PS51450">
    <property type="entry name" value="LRR"/>
    <property type="match status" value="3"/>
</dbReference>
<feature type="domain" description="PX" evidence="4">
    <location>
        <begin position="70"/>
        <end position="200"/>
    </location>
</feature>
<name>A0AA35XE36_GEOBA</name>
<dbReference type="InterPro" id="IPR025875">
    <property type="entry name" value="Leu-rich_rpt_4"/>
</dbReference>
<evidence type="ECO:0000256" key="2">
    <source>
        <dbReference type="ARBA" id="ARBA00022737"/>
    </source>
</evidence>
<dbReference type="Pfam" id="PF13855">
    <property type="entry name" value="LRR_8"/>
    <property type="match status" value="1"/>
</dbReference>
<evidence type="ECO:0000313" key="6">
    <source>
        <dbReference type="Proteomes" id="UP001174909"/>
    </source>
</evidence>
<dbReference type="Gene3D" id="3.30.1520.10">
    <property type="entry name" value="Phox-like domain"/>
    <property type="match status" value="1"/>
</dbReference>
<dbReference type="Pfam" id="PF00787">
    <property type="entry name" value="PX"/>
    <property type="match status" value="1"/>
</dbReference>
<evidence type="ECO:0000259" key="4">
    <source>
        <dbReference type="PROSITE" id="PS50195"/>
    </source>
</evidence>
<dbReference type="PANTHER" id="PTHR15454:SF35">
    <property type="entry name" value="NISCHARIN"/>
    <property type="match status" value="1"/>
</dbReference>
<feature type="region of interest" description="Disordered" evidence="3">
    <location>
        <begin position="575"/>
        <end position="648"/>
    </location>
</feature>
<organism evidence="5 6">
    <name type="scientific">Geodia barretti</name>
    <name type="common">Barrett's horny sponge</name>
    <dbReference type="NCBI Taxonomy" id="519541"/>
    <lineage>
        <taxon>Eukaryota</taxon>
        <taxon>Metazoa</taxon>
        <taxon>Porifera</taxon>
        <taxon>Demospongiae</taxon>
        <taxon>Heteroscleromorpha</taxon>
        <taxon>Tetractinellida</taxon>
        <taxon>Astrophorina</taxon>
        <taxon>Geodiidae</taxon>
        <taxon>Geodia</taxon>
    </lineage>
</organism>
<keyword evidence="2" id="KW-0677">Repeat</keyword>
<proteinExistence type="predicted"/>
<dbReference type="AlphaFoldDB" id="A0AA35XE36"/>
<dbReference type="InterPro" id="IPR001683">
    <property type="entry name" value="PX_dom"/>
</dbReference>
<dbReference type="GO" id="GO:0005737">
    <property type="term" value="C:cytoplasm"/>
    <property type="evidence" value="ECO:0007669"/>
    <property type="project" value="TreeGrafter"/>
</dbReference>
<dbReference type="PROSITE" id="PS50195">
    <property type="entry name" value="PX"/>
    <property type="match status" value="1"/>
</dbReference>
<comment type="caution">
    <text evidence="5">The sequence shown here is derived from an EMBL/GenBank/DDBJ whole genome shotgun (WGS) entry which is preliminary data.</text>
</comment>
<accession>A0AA35XE36</accession>
<sequence length="756" mass="84184">MHALRAHCGSYLYDSIAQQWLTEEERRAMEGRQVAGPLPAQSNGDGDGAESSDNEQASQDSSAAMQWPLFGSPTLSTIRVTSYTDRGGTIYFTVQPTLEGFHWVVERTFEEFSRLHKTLVDHYGISKTLLPTRKLFGYFGTPKPQFLSDMQLKLDQLLKTVLQNYPVPPRALLEFCGYPFCDVLSITQSLAVYVYNEGDYVLTNNKALFMSPTQLHCVGRRMTLPISSTGTGSVKGDFGNLLDFLMQLQKMKVAPSTEDKFILSSMEDVSFDLSIFKSLTYLMVDSIEIADVQGRQCLTGQLEGLDIRRCLNSLKEILLVYPVDDAVSPVPPGTVDLTRGLKWTSLTKICFKLNNITSIDTSLQLLPALTSLDLSYNYIERLENLTGLPNLKVVDLSYNKVADVKDLHLTIGNVSKLALAHNLITSLEGLDRCLSLAYLDLSSNQIAEVSEMGHLSGLPVLEDLYLQGNPLKPSSSSYRSTILTYLASIADKVSLDGKKASQDEIELSISLSGVKGQHRRVPTRTADIKPDRFSPTNQQEVQEELEMSSSVTSRLEEMRKTGGDKWLSLLNSGARNSASPIIDGDDVVAQGKRRRRHRKPHAHAHSRPDNDSSQREAEPPAPVASTNQPPLEMEMEEEEEEEETSPELQNLIHQLETEKLYVSEFPVTVLEYRGPLDSLSCTDVDQKLLNSRLEECTVCVDTTVSRLVETVLSTSRTRCQRDLALMEDIRFHEGRKKGVCLRFAQFSGDPCGSSTV</sequence>
<dbReference type="InterPro" id="IPR001611">
    <property type="entry name" value="Leu-rich_rpt"/>
</dbReference>
<dbReference type="GO" id="GO:0035091">
    <property type="term" value="F:phosphatidylinositol binding"/>
    <property type="evidence" value="ECO:0007669"/>
    <property type="project" value="InterPro"/>
</dbReference>
<reference evidence="5" key="1">
    <citation type="submission" date="2023-03" db="EMBL/GenBank/DDBJ databases">
        <authorList>
            <person name="Steffen K."/>
            <person name="Cardenas P."/>
        </authorList>
    </citation>
    <scope>NUCLEOTIDE SEQUENCE</scope>
</reference>
<dbReference type="InterPro" id="IPR032675">
    <property type="entry name" value="LRR_dom_sf"/>
</dbReference>
<dbReference type="EMBL" id="CASHTH010003700">
    <property type="protein sequence ID" value="CAI8048085.1"/>
    <property type="molecule type" value="Genomic_DNA"/>
</dbReference>
<evidence type="ECO:0000256" key="3">
    <source>
        <dbReference type="SAM" id="MobiDB-lite"/>
    </source>
</evidence>